<dbReference type="EMBL" id="JACICY010000004">
    <property type="protein sequence ID" value="MBB3860660.1"/>
    <property type="molecule type" value="Genomic_DNA"/>
</dbReference>
<gene>
    <name evidence="3" type="ORF">GGQ88_001929</name>
</gene>
<name>A0A7W6EW67_9SPHN</name>
<dbReference type="GO" id="GO:0016757">
    <property type="term" value="F:glycosyltransferase activity"/>
    <property type="evidence" value="ECO:0007669"/>
    <property type="project" value="UniProtKB-KW"/>
</dbReference>
<evidence type="ECO:0000313" key="4">
    <source>
        <dbReference type="Proteomes" id="UP000562395"/>
    </source>
</evidence>
<dbReference type="SUPFAM" id="SSF53756">
    <property type="entry name" value="UDP-Glycosyltransferase/glycogen phosphorylase"/>
    <property type="match status" value="1"/>
</dbReference>
<dbReference type="Gene3D" id="3.40.50.2000">
    <property type="entry name" value="Glycogen Phosphorylase B"/>
    <property type="match status" value="2"/>
</dbReference>
<dbReference type="Proteomes" id="UP000562395">
    <property type="component" value="Unassembled WGS sequence"/>
</dbReference>
<evidence type="ECO:0000256" key="2">
    <source>
        <dbReference type="ARBA" id="ARBA00022679"/>
    </source>
</evidence>
<dbReference type="PANTHER" id="PTHR12526:SF510">
    <property type="entry name" value="D-INOSITOL 3-PHOSPHATE GLYCOSYLTRANSFERASE"/>
    <property type="match status" value="1"/>
</dbReference>
<keyword evidence="4" id="KW-1185">Reference proteome</keyword>
<accession>A0A7W6EW67</accession>
<evidence type="ECO:0000313" key="3">
    <source>
        <dbReference type="EMBL" id="MBB3860660.1"/>
    </source>
</evidence>
<proteinExistence type="predicted"/>
<dbReference type="AlphaFoldDB" id="A0A7W6EW67"/>
<sequence>MRILASFPQGPLDTTLFVLRLRKAVHPGLKVVQGAGPILRRLPFRQMHKSASAKLFKKFARAIDQAEPGTIVWFWPGGPSELVQRAKDRGLITVGEMINSPMAHAKSVLDAAYVARGLVPAHGIGDGDVARENEVLALYDRLFASNAEVEAALITWGVSPSRILSTSFGWDRRRFPKGAGQTRDANTPFTACFVGLMNVRKGLPDLLDAWRLSGIKGELVLAGRVEPSLQPMVDAAIGAGNVRHLGQVDDVASLYRNCDVFVFPTLEEGGPQVTYEAAACSLPVITTPMGAARLVRDAETGLLVEAGNVIALAQALKRFAADTALRKRCGEAARSKADEFEYGVVGAARMAQLCGLLRNCEQTD</sequence>
<comment type="caution">
    <text evidence="3">The sequence shown here is derived from an EMBL/GenBank/DDBJ whole genome shotgun (WGS) entry which is preliminary data.</text>
</comment>
<protein>
    <recommendedName>
        <fullName evidence="5">Glycosyltransferase</fullName>
    </recommendedName>
</protein>
<dbReference type="Pfam" id="PF13692">
    <property type="entry name" value="Glyco_trans_1_4"/>
    <property type="match status" value="1"/>
</dbReference>
<evidence type="ECO:0008006" key="5">
    <source>
        <dbReference type="Google" id="ProtNLM"/>
    </source>
</evidence>
<keyword evidence="1" id="KW-0328">Glycosyltransferase</keyword>
<evidence type="ECO:0000256" key="1">
    <source>
        <dbReference type="ARBA" id="ARBA00022676"/>
    </source>
</evidence>
<organism evidence="3 4">
    <name type="scientific">Novosphingobium hassiacum</name>
    <dbReference type="NCBI Taxonomy" id="173676"/>
    <lineage>
        <taxon>Bacteria</taxon>
        <taxon>Pseudomonadati</taxon>
        <taxon>Pseudomonadota</taxon>
        <taxon>Alphaproteobacteria</taxon>
        <taxon>Sphingomonadales</taxon>
        <taxon>Sphingomonadaceae</taxon>
        <taxon>Novosphingobium</taxon>
    </lineage>
</organism>
<dbReference type="PANTHER" id="PTHR12526">
    <property type="entry name" value="GLYCOSYLTRANSFERASE"/>
    <property type="match status" value="1"/>
</dbReference>
<keyword evidence="2" id="KW-0808">Transferase</keyword>
<reference evidence="3 4" key="1">
    <citation type="submission" date="2020-08" db="EMBL/GenBank/DDBJ databases">
        <title>Genomic Encyclopedia of Type Strains, Phase IV (KMG-IV): sequencing the most valuable type-strain genomes for metagenomic binning, comparative biology and taxonomic classification.</title>
        <authorList>
            <person name="Goeker M."/>
        </authorList>
    </citation>
    <scope>NUCLEOTIDE SEQUENCE [LARGE SCALE GENOMIC DNA]</scope>
    <source>
        <strain evidence="3 4">DSM 14552</strain>
    </source>
</reference>